<comment type="cofactor">
    <cofactor evidence="1">
        <name>Zn(2+)</name>
        <dbReference type="ChEBI" id="CHEBI:29105"/>
    </cofactor>
</comment>
<dbReference type="GO" id="GO:0046872">
    <property type="term" value="F:metal ion binding"/>
    <property type="evidence" value="ECO:0007669"/>
    <property type="project" value="UniProtKB-KW"/>
</dbReference>
<keyword evidence="4" id="KW-0862">Zinc</keyword>
<evidence type="ECO:0000313" key="7">
    <source>
        <dbReference type="Proteomes" id="UP001165160"/>
    </source>
</evidence>
<name>A0A9W7KWU1_9STRA</name>
<dbReference type="EMBL" id="BRXX01000503">
    <property type="protein sequence ID" value="GMI14688.1"/>
    <property type="molecule type" value="Genomic_DNA"/>
</dbReference>
<comment type="caution">
    <text evidence="6">The sequence shown here is derived from an EMBL/GenBank/DDBJ whole genome shotgun (WGS) entry which is preliminary data.</text>
</comment>
<dbReference type="Pfam" id="PF00753">
    <property type="entry name" value="Lactamase_B"/>
    <property type="match status" value="1"/>
</dbReference>
<sequence>MFKHVSSLLPPSSRSSLSSFIFRKSLSTSSAASPSIPLIYSTPALHLYSLPVTPLQMNQYLLCCLSTSSSALIDCGDPSPSRWVETAKNGNFNITKILQTHGHVDHVSGLKETASLLSVPVHAHSDDWLIFKSAPAQGMLFGLDCPTPPKIDVHLEDGEVFYVGELKVKALLTPGHSPGHLCFHLEDENVLISGDLVFKGSIGRTDFPVGCSQDDMRESLKRFCALPDETMVFPGHMGHTSVGEEKMRNPFLQGL</sequence>
<dbReference type="Gene3D" id="3.60.15.10">
    <property type="entry name" value="Ribonuclease Z/Hydroxyacylglutathione hydrolase-like"/>
    <property type="match status" value="1"/>
</dbReference>
<evidence type="ECO:0000256" key="1">
    <source>
        <dbReference type="ARBA" id="ARBA00001947"/>
    </source>
</evidence>
<gene>
    <name evidence="6" type="ORF">TrVE_jg1569</name>
</gene>
<proteinExistence type="predicted"/>
<evidence type="ECO:0000259" key="5">
    <source>
        <dbReference type="SMART" id="SM00849"/>
    </source>
</evidence>
<dbReference type="PANTHER" id="PTHR46233:SF3">
    <property type="entry name" value="HYDROXYACYLGLUTATHIONE HYDROLASE GLOC"/>
    <property type="match status" value="1"/>
</dbReference>
<dbReference type="InterPro" id="IPR036866">
    <property type="entry name" value="RibonucZ/Hydroxyglut_hydro"/>
</dbReference>
<evidence type="ECO:0000313" key="6">
    <source>
        <dbReference type="EMBL" id="GMI14688.1"/>
    </source>
</evidence>
<keyword evidence="3" id="KW-0378">Hydrolase</keyword>
<dbReference type="Proteomes" id="UP001165160">
    <property type="component" value="Unassembled WGS sequence"/>
</dbReference>
<accession>A0A9W7KWU1</accession>
<dbReference type="AlphaFoldDB" id="A0A9W7KWU1"/>
<evidence type="ECO:0000256" key="4">
    <source>
        <dbReference type="ARBA" id="ARBA00022833"/>
    </source>
</evidence>
<dbReference type="InterPro" id="IPR051453">
    <property type="entry name" value="MBL_Glyoxalase_II"/>
</dbReference>
<dbReference type="GO" id="GO:0016787">
    <property type="term" value="F:hydrolase activity"/>
    <property type="evidence" value="ECO:0007669"/>
    <property type="project" value="UniProtKB-KW"/>
</dbReference>
<feature type="domain" description="Metallo-beta-lactamase" evidence="5">
    <location>
        <begin position="56"/>
        <end position="236"/>
    </location>
</feature>
<evidence type="ECO:0000256" key="3">
    <source>
        <dbReference type="ARBA" id="ARBA00022801"/>
    </source>
</evidence>
<dbReference type="InterPro" id="IPR001279">
    <property type="entry name" value="Metallo-B-lactamas"/>
</dbReference>
<keyword evidence="7" id="KW-1185">Reference proteome</keyword>
<organism evidence="6 7">
    <name type="scientific">Triparma verrucosa</name>
    <dbReference type="NCBI Taxonomy" id="1606542"/>
    <lineage>
        <taxon>Eukaryota</taxon>
        <taxon>Sar</taxon>
        <taxon>Stramenopiles</taxon>
        <taxon>Ochrophyta</taxon>
        <taxon>Bolidophyceae</taxon>
        <taxon>Parmales</taxon>
        <taxon>Triparmaceae</taxon>
        <taxon>Triparma</taxon>
    </lineage>
</organism>
<evidence type="ECO:0000256" key="2">
    <source>
        <dbReference type="ARBA" id="ARBA00022723"/>
    </source>
</evidence>
<protein>
    <recommendedName>
        <fullName evidence="5">Metallo-beta-lactamase domain-containing protein</fullName>
    </recommendedName>
</protein>
<dbReference type="SUPFAM" id="SSF56281">
    <property type="entry name" value="Metallo-hydrolase/oxidoreductase"/>
    <property type="match status" value="1"/>
</dbReference>
<dbReference type="SMART" id="SM00849">
    <property type="entry name" value="Lactamase_B"/>
    <property type="match status" value="1"/>
</dbReference>
<reference evidence="7" key="1">
    <citation type="journal article" date="2023" name="Commun. Biol.">
        <title>Genome analysis of Parmales, the sister group of diatoms, reveals the evolutionary specialization of diatoms from phago-mixotrophs to photoautotrophs.</title>
        <authorList>
            <person name="Ban H."/>
            <person name="Sato S."/>
            <person name="Yoshikawa S."/>
            <person name="Yamada K."/>
            <person name="Nakamura Y."/>
            <person name="Ichinomiya M."/>
            <person name="Sato N."/>
            <person name="Blanc-Mathieu R."/>
            <person name="Endo H."/>
            <person name="Kuwata A."/>
            <person name="Ogata H."/>
        </authorList>
    </citation>
    <scope>NUCLEOTIDE SEQUENCE [LARGE SCALE GENOMIC DNA]</scope>
    <source>
        <strain evidence="7">NIES 3699</strain>
    </source>
</reference>
<dbReference type="PANTHER" id="PTHR46233">
    <property type="entry name" value="HYDROXYACYLGLUTATHIONE HYDROLASE GLOC"/>
    <property type="match status" value="1"/>
</dbReference>
<keyword evidence="2" id="KW-0479">Metal-binding</keyword>